<reference evidence="2 3" key="1">
    <citation type="journal article" date="2021" name="Hortic Res">
        <title>Chromosome-scale assembly of the Dendrobium chrysotoxum genome enhances the understanding of orchid evolution.</title>
        <authorList>
            <person name="Zhang Y."/>
            <person name="Zhang G.Q."/>
            <person name="Zhang D."/>
            <person name="Liu X.D."/>
            <person name="Xu X.Y."/>
            <person name="Sun W.H."/>
            <person name="Yu X."/>
            <person name="Zhu X."/>
            <person name="Wang Z.W."/>
            <person name="Zhao X."/>
            <person name="Zhong W.Y."/>
            <person name="Chen H."/>
            <person name="Yin W.L."/>
            <person name="Huang T."/>
            <person name="Niu S.C."/>
            <person name="Liu Z.J."/>
        </authorList>
    </citation>
    <scope>NUCLEOTIDE SEQUENCE [LARGE SCALE GENOMIC DNA]</scope>
    <source>
        <strain evidence="2">Lindl</strain>
    </source>
</reference>
<proteinExistence type="predicted"/>
<protein>
    <recommendedName>
        <fullName evidence="4">Secreted protein</fullName>
    </recommendedName>
</protein>
<accession>A0AAV7FIA9</accession>
<feature type="signal peptide" evidence="1">
    <location>
        <begin position="1"/>
        <end position="19"/>
    </location>
</feature>
<evidence type="ECO:0000313" key="3">
    <source>
        <dbReference type="Proteomes" id="UP000775213"/>
    </source>
</evidence>
<dbReference type="Proteomes" id="UP000775213">
    <property type="component" value="Unassembled WGS sequence"/>
</dbReference>
<name>A0AAV7FIA9_DENCH</name>
<dbReference type="AlphaFoldDB" id="A0AAV7FIA9"/>
<evidence type="ECO:0000256" key="1">
    <source>
        <dbReference type="SAM" id="SignalP"/>
    </source>
</evidence>
<dbReference type="EMBL" id="JAGFBR010000815">
    <property type="protein sequence ID" value="KAH0433533.1"/>
    <property type="molecule type" value="Genomic_DNA"/>
</dbReference>
<feature type="chain" id="PRO_5043383919" description="Secreted protein" evidence="1">
    <location>
        <begin position="20"/>
        <end position="59"/>
    </location>
</feature>
<keyword evidence="1" id="KW-0732">Signal</keyword>
<comment type="caution">
    <text evidence="2">The sequence shown here is derived from an EMBL/GenBank/DDBJ whole genome shotgun (WGS) entry which is preliminary data.</text>
</comment>
<organism evidence="2 3">
    <name type="scientific">Dendrobium chrysotoxum</name>
    <name type="common">Orchid</name>
    <dbReference type="NCBI Taxonomy" id="161865"/>
    <lineage>
        <taxon>Eukaryota</taxon>
        <taxon>Viridiplantae</taxon>
        <taxon>Streptophyta</taxon>
        <taxon>Embryophyta</taxon>
        <taxon>Tracheophyta</taxon>
        <taxon>Spermatophyta</taxon>
        <taxon>Magnoliopsida</taxon>
        <taxon>Liliopsida</taxon>
        <taxon>Asparagales</taxon>
        <taxon>Orchidaceae</taxon>
        <taxon>Epidendroideae</taxon>
        <taxon>Malaxideae</taxon>
        <taxon>Dendrobiinae</taxon>
        <taxon>Dendrobium</taxon>
    </lineage>
</organism>
<evidence type="ECO:0008006" key="4">
    <source>
        <dbReference type="Google" id="ProtNLM"/>
    </source>
</evidence>
<evidence type="ECO:0000313" key="2">
    <source>
        <dbReference type="EMBL" id="KAH0433533.1"/>
    </source>
</evidence>
<gene>
    <name evidence="2" type="ORF">IEQ34_027016</name>
</gene>
<keyword evidence="3" id="KW-1185">Reference proteome</keyword>
<sequence length="59" mass="6646">MRRLSMCAVILQFKSWARAIVTVTGRDGNRREWSAMKETIPLRHRGHGIDPGGPKVSDV</sequence>